<protein>
    <submittedName>
        <fullName evidence="2">Uncharacterized protein</fullName>
    </submittedName>
</protein>
<evidence type="ECO:0000256" key="1">
    <source>
        <dbReference type="SAM" id="SignalP"/>
    </source>
</evidence>
<feature type="signal peptide" evidence="1">
    <location>
        <begin position="1"/>
        <end position="25"/>
    </location>
</feature>
<accession>A0A7S7NVS7</accession>
<evidence type="ECO:0000313" key="3">
    <source>
        <dbReference type="Proteomes" id="UP000593892"/>
    </source>
</evidence>
<gene>
    <name evidence="2" type="ORF">IRI77_12040</name>
</gene>
<proteinExistence type="predicted"/>
<organism evidence="2 3">
    <name type="scientific">Paludibaculum fermentans</name>
    <dbReference type="NCBI Taxonomy" id="1473598"/>
    <lineage>
        <taxon>Bacteria</taxon>
        <taxon>Pseudomonadati</taxon>
        <taxon>Acidobacteriota</taxon>
        <taxon>Terriglobia</taxon>
        <taxon>Bryobacterales</taxon>
        <taxon>Bryobacteraceae</taxon>
        <taxon>Paludibaculum</taxon>
    </lineage>
</organism>
<dbReference type="Proteomes" id="UP000593892">
    <property type="component" value="Chromosome"/>
</dbReference>
<sequence>MRVSTIVIGAGSLLALLVCCVPVEAADVPKTPAAESKTPATPVKPAATAAKPAATAPAAAVKSTAVTAKPAAVPAKAPVTPAAPVKTAAVTPKPVAPMAKPQASVPLTPAAKVADLNLWLYVHPATNMLAGMDWQKAKSSPTGRMFARQFAAQAGQLQGAGQAMALLDNVDRILISTNGQAASESGQPPVVVALEGRVDRAQLKKMMPAGTALERFKGADLLVPPTSKEPEMLAALVNDHLVLIGDRDSLGRVLEAGSGTRNVELLERATALSAQCEIWLVSAVSPSVAAGGSMPGMKQWDDVESMDFGIALQKGLGIRANLVTKNEESAKSLATMTQLIASMASQQSKDSPDLASVARSLMVKSEGTKVHIQLDVPLAQLERGMVQMRASTTGTGKRTLESFLGMQPSGQMPPGLRPAVKGLPESAAMAPMTMAVPAVPAVPQKRTIRISGMEDGPKEITYMTGGTKN</sequence>
<keyword evidence="1" id="KW-0732">Signal</keyword>
<dbReference type="RefSeq" id="WP_194452303.1">
    <property type="nucleotide sequence ID" value="NZ_CP063849.1"/>
</dbReference>
<name>A0A7S7NVS7_PALFE</name>
<keyword evidence="3" id="KW-1185">Reference proteome</keyword>
<dbReference type="AlphaFoldDB" id="A0A7S7NVS7"/>
<dbReference type="EMBL" id="CP063849">
    <property type="protein sequence ID" value="QOY90643.1"/>
    <property type="molecule type" value="Genomic_DNA"/>
</dbReference>
<dbReference type="KEGG" id="pfer:IRI77_12040"/>
<reference evidence="2 3" key="1">
    <citation type="submission" date="2020-10" db="EMBL/GenBank/DDBJ databases">
        <title>Complete genome sequence of Paludibaculum fermentans P105T, a facultatively anaerobic acidobacterium capable of dissimilatory Fe(III) reduction.</title>
        <authorList>
            <person name="Dedysh S.N."/>
            <person name="Beletsky A.V."/>
            <person name="Kulichevskaya I.S."/>
            <person name="Mardanov A.V."/>
            <person name="Ravin N.V."/>
        </authorList>
    </citation>
    <scope>NUCLEOTIDE SEQUENCE [LARGE SCALE GENOMIC DNA]</scope>
    <source>
        <strain evidence="2 3">P105</strain>
    </source>
</reference>
<evidence type="ECO:0000313" key="2">
    <source>
        <dbReference type="EMBL" id="QOY90643.1"/>
    </source>
</evidence>
<feature type="chain" id="PRO_5032501509" evidence="1">
    <location>
        <begin position="26"/>
        <end position="469"/>
    </location>
</feature>